<organism evidence="2 3">
    <name type="scientific">Microseira wollei NIES-4236</name>
    <dbReference type="NCBI Taxonomy" id="2530354"/>
    <lineage>
        <taxon>Bacteria</taxon>
        <taxon>Bacillati</taxon>
        <taxon>Cyanobacteriota</taxon>
        <taxon>Cyanophyceae</taxon>
        <taxon>Oscillatoriophycideae</taxon>
        <taxon>Aerosakkonematales</taxon>
        <taxon>Aerosakkonemataceae</taxon>
        <taxon>Microseira</taxon>
    </lineage>
</organism>
<evidence type="ECO:0000259" key="1">
    <source>
        <dbReference type="PROSITE" id="PS51819"/>
    </source>
</evidence>
<evidence type="ECO:0000313" key="3">
    <source>
        <dbReference type="Proteomes" id="UP001050975"/>
    </source>
</evidence>
<dbReference type="Proteomes" id="UP001050975">
    <property type="component" value="Unassembled WGS sequence"/>
</dbReference>
<evidence type="ECO:0000313" key="2">
    <source>
        <dbReference type="EMBL" id="GET43427.1"/>
    </source>
</evidence>
<dbReference type="InterPro" id="IPR004360">
    <property type="entry name" value="Glyas_Fos-R_dOase_dom"/>
</dbReference>
<dbReference type="SUPFAM" id="SSF54593">
    <property type="entry name" value="Glyoxalase/Bleomycin resistance protein/Dihydroxybiphenyl dioxygenase"/>
    <property type="match status" value="1"/>
</dbReference>
<dbReference type="AlphaFoldDB" id="A0AAV3XKH1"/>
<protein>
    <recommendedName>
        <fullName evidence="1">VOC domain-containing protein</fullName>
    </recommendedName>
</protein>
<feature type="domain" description="VOC" evidence="1">
    <location>
        <begin position="9"/>
        <end position="123"/>
    </location>
</feature>
<name>A0AAV3XKH1_9CYAN</name>
<dbReference type="InterPro" id="IPR029068">
    <property type="entry name" value="Glyas_Bleomycin-R_OHBP_Dase"/>
</dbReference>
<proteinExistence type="predicted"/>
<comment type="caution">
    <text evidence="2">The sequence shown here is derived from an EMBL/GenBank/DDBJ whole genome shotgun (WGS) entry which is preliminary data.</text>
</comment>
<reference evidence="2" key="1">
    <citation type="submission" date="2019-10" db="EMBL/GenBank/DDBJ databases">
        <title>Draft genome sequece of Microseira wollei NIES-4236.</title>
        <authorList>
            <person name="Yamaguchi H."/>
            <person name="Suzuki S."/>
            <person name="Kawachi M."/>
        </authorList>
    </citation>
    <scope>NUCLEOTIDE SEQUENCE</scope>
    <source>
        <strain evidence="2">NIES-4236</strain>
    </source>
</reference>
<accession>A0AAV3XKH1</accession>
<sequence>MNQQPILGNISPLIPAGSDVEVAIAFYEKLGFTTIHKEANPLRMAIVKRDTAEIFLVKNDYKQLAEETSLRIHVTNIEQLYQEFQSKGEEIIHPNGKLETKPWGVKEFVVLDPAGVCITFYEPAS</sequence>
<dbReference type="Pfam" id="PF00903">
    <property type="entry name" value="Glyoxalase"/>
    <property type="match status" value="1"/>
</dbReference>
<dbReference type="RefSeq" id="WP_226592231.1">
    <property type="nucleotide sequence ID" value="NZ_BLAY01000221.1"/>
</dbReference>
<dbReference type="EMBL" id="BLAY01000221">
    <property type="protein sequence ID" value="GET43427.1"/>
    <property type="molecule type" value="Genomic_DNA"/>
</dbReference>
<gene>
    <name evidence="2" type="ORF">MiSe_82500</name>
</gene>
<dbReference type="Gene3D" id="3.10.180.10">
    <property type="entry name" value="2,3-Dihydroxybiphenyl 1,2-Dioxygenase, domain 1"/>
    <property type="match status" value="1"/>
</dbReference>
<dbReference type="InterPro" id="IPR037523">
    <property type="entry name" value="VOC_core"/>
</dbReference>
<keyword evidence="3" id="KW-1185">Reference proteome</keyword>
<dbReference type="PROSITE" id="PS51819">
    <property type="entry name" value="VOC"/>
    <property type="match status" value="1"/>
</dbReference>